<feature type="chain" id="PRO_5040537079" description="Carboxylic ester hydrolase" evidence="4">
    <location>
        <begin position="21"/>
        <end position="518"/>
    </location>
</feature>
<feature type="domain" description="Carboxylesterase type B" evidence="5">
    <location>
        <begin position="213"/>
        <end position="469"/>
    </location>
</feature>
<dbReference type="InterPro" id="IPR050654">
    <property type="entry name" value="AChE-related_enzymes"/>
</dbReference>
<feature type="signal peptide" evidence="4">
    <location>
        <begin position="1"/>
        <end position="20"/>
    </location>
</feature>
<evidence type="ECO:0000256" key="2">
    <source>
        <dbReference type="ARBA" id="ARBA00022487"/>
    </source>
</evidence>
<dbReference type="PROSITE" id="PS00122">
    <property type="entry name" value="CARBOXYLESTERASE_B_1"/>
    <property type="match status" value="1"/>
</dbReference>
<dbReference type="Gene3D" id="3.40.50.1820">
    <property type="entry name" value="alpha/beta hydrolase"/>
    <property type="match status" value="2"/>
</dbReference>
<dbReference type="GO" id="GO:0005886">
    <property type="term" value="C:plasma membrane"/>
    <property type="evidence" value="ECO:0007669"/>
    <property type="project" value="TreeGrafter"/>
</dbReference>
<dbReference type="OrthoDB" id="3200163at2759"/>
<sequence length="518" mass="58838">METFRIILLYSLGLCFLVEGVPYVTVQQGRLFGETVEFDEDGTSKQVDVFKGIPFAEPPVRFSAPQPKSTWVGDWNATYHRPSCVQSLPFNVPVMVYIHGGAYETGTGNDEDYSGLPMVAFEEVITVVINYRLNVFGFLSTGDATARGNYGLLDQAEALKWVKANIQEFGGDQSRITIYGESAGAGSVDFHLFSKYSRDLFDQAILQVSLENGYSWLPNRDGVFLDESPHELLARGDFKECPLIVGFNRDEGTFIVPFFFPDYVGKEYPPYIDRATFDFMASVIIRFPGQFTNALIENAVKQEYVDWSQADNASADYFSTILPIYADITFSCSALDIIRGHSYHTEPVFQYFMTHVPSTSYYERGDEGTGWFLAGHVEDVPFVFGWGFNPAIKDVHYWTQEEREFSRKVMKFWANFAKSGDPSKTSDADEPGTGEMEWPSFSVPDVQYKELSLEMPVGRGVKADECALWGDFLEDLRLTLVSLDEAELQWREDYSSWQEDLETWRTEFTSYKDNKNCS</sequence>
<dbReference type="GO" id="GO:0005615">
    <property type="term" value="C:extracellular space"/>
    <property type="evidence" value="ECO:0007669"/>
    <property type="project" value="TreeGrafter"/>
</dbReference>
<dbReference type="AlphaFoldDB" id="A0A9Q1C0J3"/>
<comment type="caution">
    <text evidence="6">The sequence shown here is derived from an EMBL/GenBank/DDBJ whole genome shotgun (WGS) entry which is preliminary data.</text>
</comment>
<dbReference type="PANTHER" id="PTHR43918:SF4">
    <property type="entry name" value="CARBOXYLIC ESTER HYDROLASE"/>
    <property type="match status" value="1"/>
</dbReference>
<name>A0A9Q1C0J3_HOLLE</name>
<feature type="domain" description="Carboxylesterase type B" evidence="5">
    <location>
        <begin position="92"/>
        <end position="207"/>
    </location>
</feature>
<dbReference type="GO" id="GO:0003990">
    <property type="term" value="F:acetylcholinesterase activity"/>
    <property type="evidence" value="ECO:0007669"/>
    <property type="project" value="TreeGrafter"/>
</dbReference>
<dbReference type="PANTHER" id="PTHR43918">
    <property type="entry name" value="ACETYLCHOLINESTERASE"/>
    <property type="match status" value="1"/>
</dbReference>
<dbReference type="EC" id="3.1.1.-" evidence="4"/>
<dbReference type="GO" id="GO:0019695">
    <property type="term" value="P:choline metabolic process"/>
    <property type="evidence" value="ECO:0007669"/>
    <property type="project" value="TreeGrafter"/>
</dbReference>
<evidence type="ECO:0000313" key="6">
    <source>
        <dbReference type="EMBL" id="KAJ8036005.1"/>
    </source>
</evidence>
<gene>
    <name evidence="6" type="ORF">HOLleu_19857</name>
</gene>
<dbReference type="Proteomes" id="UP001152320">
    <property type="component" value="Chromosome 9"/>
</dbReference>
<dbReference type="Pfam" id="PF00135">
    <property type="entry name" value="COesterase"/>
    <property type="match status" value="3"/>
</dbReference>
<keyword evidence="2" id="KW-0719">Serine esterase</keyword>
<protein>
    <recommendedName>
        <fullName evidence="4">Carboxylic ester hydrolase</fullName>
        <ecNumber evidence="4">3.1.1.-</ecNumber>
    </recommendedName>
</protein>
<dbReference type="InterPro" id="IPR002018">
    <property type="entry name" value="CarbesteraseB"/>
</dbReference>
<accession>A0A9Q1C0J3</accession>
<evidence type="ECO:0000259" key="5">
    <source>
        <dbReference type="Pfam" id="PF00135"/>
    </source>
</evidence>
<proteinExistence type="inferred from homology"/>
<evidence type="ECO:0000256" key="1">
    <source>
        <dbReference type="ARBA" id="ARBA00005964"/>
    </source>
</evidence>
<keyword evidence="3 4" id="KW-0378">Hydrolase</keyword>
<evidence type="ECO:0000256" key="3">
    <source>
        <dbReference type="ARBA" id="ARBA00022801"/>
    </source>
</evidence>
<dbReference type="InterPro" id="IPR019826">
    <property type="entry name" value="Carboxylesterase_B_AS"/>
</dbReference>
<organism evidence="6 7">
    <name type="scientific">Holothuria leucospilota</name>
    <name type="common">Black long sea cucumber</name>
    <name type="synonym">Mertensiothuria leucospilota</name>
    <dbReference type="NCBI Taxonomy" id="206669"/>
    <lineage>
        <taxon>Eukaryota</taxon>
        <taxon>Metazoa</taxon>
        <taxon>Echinodermata</taxon>
        <taxon>Eleutherozoa</taxon>
        <taxon>Echinozoa</taxon>
        <taxon>Holothuroidea</taxon>
        <taxon>Aspidochirotacea</taxon>
        <taxon>Aspidochirotida</taxon>
        <taxon>Holothuriidae</taxon>
        <taxon>Holothuria</taxon>
    </lineage>
</organism>
<dbReference type="InterPro" id="IPR029058">
    <property type="entry name" value="AB_hydrolase_fold"/>
</dbReference>
<dbReference type="GO" id="GO:0006581">
    <property type="term" value="P:acetylcholine catabolic process"/>
    <property type="evidence" value="ECO:0007669"/>
    <property type="project" value="TreeGrafter"/>
</dbReference>
<comment type="similarity">
    <text evidence="1 4">Belongs to the type-B carboxylesterase/lipase family.</text>
</comment>
<evidence type="ECO:0000313" key="7">
    <source>
        <dbReference type="Proteomes" id="UP001152320"/>
    </source>
</evidence>
<reference evidence="6" key="1">
    <citation type="submission" date="2021-10" db="EMBL/GenBank/DDBJ databases">
        <title>Tropical sea cucumber genome reveals ecological adaptation and Cuvierian tubules defense mechanism.</title>
        <authorList>
            <person name="Chen T."/>
        </authorList>
    </citation>
    <scope>NUCLEOTIDE SEQUENCE</scope>
    <source>
        <strain evidence="6">Nanhai2018</strain>
        <tissue evidence="6">Muscle</tissue>
    </source>
</reference>
<keyword evidence="4" id="KW-0732">Signal</keyword>
<dbReference type="EMBL" id="JAIZAY010000009">
    <property type="protein sequence ID" value="KAJ8036005.1"/>
    <property type="molecule type" value="Genomic_DNA"/>
</dbReference>
<keyword evidence="7" id="KW-1185">Reference proteome</keyword>
<feature type="domain" description="Carboxylesterase type B" evidence="5">
    <location>
        <begin position="22"/>
        <end position="88"/>
    </location>
</feature>
<evidence type="ECO:0000256" key="4">
    <source>
        <dbReference type="RuleBase" id="RU361235"/>
    </source>
</evidence>
<dbReference type="SUPFAM" id="SSF53474">
    <property type="entry name" value="alpha/beta-Hydrolases"/>
    <property type="match status" value="1"/>
</dbReference>